<proteinExistence type="predicted"/>
<accession>A0ABU5HUM9</accession>
<gene>
    <name evidence="1" type="ORF">QHG74_18135</name>
</gene>
<dbReference type="InterPro" id="IPR005198">
    <property type="entry name" value="Glyco_hydro_76"/>
</dbReference>
<dbReference type="PANTHER" id="PTHR47791">
    <property type="entry name" value="MEIOTICALLY UP-REGULATED GENE 191 PROTEIN"/>
    <property type="match status" value="1"/>
</dbReference>
<evidence type="ECO:0000313" key="2">
    <source>
        <dbReference type="Proteomes" id="UP001292913"/>
    </source>
</evidence>
<dbReference type="InterPro" id="IPR008928">
    <property type="entry name" value="6-hairpin_glycosidase_sf"/>
</dbReference>
<dbReference type="Proteomes" id="UP001292913">
    <property type="component" value="Unassembled WGS sequence"/>
</dbReference>
<evidence type="ECO:0000313" key="1">
    <source>
        <dbReference type="EMBL" id="MDY7259631.1"/>
    </source>
</evidence>
<sequence length="390" mass="44664">MKIYIPIILSILSIFSACDSEAGWQNLEVIETVKIDPVIDWTAVADSCTFVLVEQFMNKEKGTFWKSPKNVSGGSYNIYWQQAHAMDVIVYAYERIKNKNPELADTYENYFRLWLKNKANNYNHDKNDETGFLNSFTDDMCWICLTLIHMSEATGDDIYINMAKTVYDTHIITRARTDAKGTGLPWKSNDESRNACTNSPGCLIAAKLYKKYGTENYLNDAKMLYDYIVKNLLKGDGRVEEPPLTYTQGTFGEACRQLYHITQERQYMRKAEEVINYTMTSDRCLQNWILRDEGTSMDGSIFKAVFIPYAVNLALDEKASDYVKKRIILFLQDNATVLWNNLDRSLYPEMYCNYYWGKVFPSGDIASMGAQTSGASLMEGVARMLANLAE</sequence>
<dbReference type="Pfam" id="PF03663">
    <property type="entry name" value="Glyco_hydro_76"/>
    <property type="match status" value="1"/>
</dbReference>
<dbReference type="SUPFAM" id="SSF48208">
    <property type="entry name" value="Six-hairpin glycosidases"/>
    <property type="match status" value="1"/>
</dbReference>
<dbReference type="PROSITE" id="PS51257">
    <property type="entry name" value="PROKAR_LIPOPROTEIN"/>
    <property type="match status" value="1"/>
</dbReference>
<dbReference type="GO" id="GO:0016787">
    <property type="term" value="F:hydrolase activity"/>
    <property type="evidence" value="ECO:0007669"/>
    <property type="project" value="UniProtKB-KW"/>
</dbReference>
<dbReference type="InterPro" id="IPR053169">
    <property type="entry name" value="MUG_Protein"/>
</dbReference>
<keyword evidence="1" id="KW-0378">Hydrolase</keyword>
<name>A0ABU5HUM9_9BACE</name>
<dbReference type="RefSeq" id="WP_195648871.1">
    <property type="nucleotide sequence ID" value="NZ_JARZAK010000013.1"/>
</dbReference>
<protein>
    <submittedName>
        <fullName evidence="1">Glycoside hydrolase family 76 protein</fullName>
    </submittedName>
</protein>
<reference evidence="1 2" key="1">
    <citation type="submission" date="2023-04" db="EMBL/GenBank/DDBJ databases">
        <title>Bacteroides pacosi sp. nov., isolated from the fecal material of an alpaca.</title>
        <authorList>
            <person name="Miller S."/>
            <person name="Hendry M."/>
            <person name="King J."/>
            <person name="Sankaranarayanan K."/>
            <person name="Lawson P.A."/>
        </authorList>
    </citation>
    <scope>NUCLEOTIDE SEQUENCE [LARGE SCALE GENOMIC DNA]</scope>
    <source>
        <strain evidence="1 2">A2-P53</strain>
    </source>
</reference>
<dbReference type="EMBL" id="JARZAK010000013">
    <property type="protein sequence ID" value="MDY7259631.1"/>
    <property type="molecule type" value="Genomic_DNA"/>
</dbReference>
<dbReference type="Gene3D" id="1.50.10.20">
    <property type="match status" value="1"/>
</dbReference>
<keyword evidence="2" id="KW-1185">Reference proteome</keyword>
<organism evidence="1 2">
    <name type="scientific">Bacteroides vicugnae</name>
    <dbReference type="NCBI Taxonomy" id="3037989"/>
    <lineage>
        <taxon>Bacteria</taxon>
        <taxon>Pseudomonadati</taxon>
        <taxon>Bacteroidota</taxon>
        <taxon>Bacteroidia</taxon>
        <taxon>Bacteroidales</taxon>
        <taxon>Bacteroidaceae</taxon>
        <taxon>Bacteroides</taxon>
    </lineage>
</organism>
<comment type="caution">
    <text evidence="1">The sequence shown here is derived from an EMBL/GenBank/DDBJ whole genome shotgun (WGS) entry which is preliminary data.</text>
</comment>
<dbReference type="PANTHER" id="PTHR47791:SF3">
    <property type="entry name" value="MEIOTICALLY UP-REGULATED GENE 191 PROTEIN"/>
    <property type="match status" value="1"/>
</dbReference>